<dbReference type="CDD" id="cd07302">
    <property type="entry name" value="CHD"/>
    <property type="match status" value="1"/>
</dbReference>
<gene>
    <name evidence="3" type="ORF">LOX96_06075</name>
</gene>
<keyword evidence="1" id="KW-1133">Transmembrane helix</keyword>
<keyword evidence="1" id="KW-0472">Membrane</keyword>
<comment type="caution">
    <text evidence="3">The sequence shown here is derived from an EMBL/GenBank/DDBJ whole genome shotgun (WGS) entry which is preliminary data.</text>
</comment>
<dbReference type="InterPro" id="IPR029787">
    <property type="entry name" value="Nucleotide_cyclase"/>
</dbReference>
<evidence type="ECO:0000259" key="2">
    <source>
        <dbReference type="PROSITE" id="PS50125"/>
    </source>
</evidence>
<dbReference type="SMART" id="SM00044">
    <property type="entry name" value="CYCc"/>
    <property type="match status" value="1"/>
</dbReference>
<dbReference type="GO" id="GO:0035556">
    <property type="term" value="P:intracellular signal transduction"/>
    <property type="evidence" value="ECO:0007669"/>
    <property type="project" value="InterPro"/>
</dbReference>
<feature type="transmembrane region" description="Helical" evidence="1">
    <location>
        <begin position="380"/>
        <end position="397"/>
    </location>
</feature>
<proteinExistence type="predicted"/>
<dbReference type="GO" id="GO:0006171">
    <property type="term" value="P:cAMP biosynthetic process"/>
    <property type="evidence" value="ECO:0007669"/>
    <property type="project" value="TreeGrafter"/>
</dbReference>
<protein>
    <submittedName>
        <fullName evidence="3">Adenylate/guanylate cyclase domain-containing protein</fullName>
    </submittedName>
</protein>
<dbReference type="GO" id="GO:0004016">
    <property type="term" value="F:adenylate cyclase activity"/>
    <property type="evidence" value="ECO:0007669"/>
    <property type="project" value="UniProtKB-ARBA"/>
</dbReference>
<dbReference type="Pfam" id="PF05226">
    <property type="entry name" value="CHASE2"/>
    <property type="match status" value="1"/>
</dbReference>
<dbReference type="Proteomes" id="UP001139721">
    <property type="component" value="Unassembled WGS sequence"/>
</dbReference>
<keyword evidence="1" id="KW-0812">Transmembrane</keyword>
<dbReference type="InterPro" id="IPR007890">
    <property type="entry name" value="CHASE2"/>
</dbReference>
<accession>A0A9X2D0K8</accession>
<dbReference type="PANTHER" id="PTHR43081:SF1">
    <property type="entry name" value="ADENYLATE CYCLASE, TERMINAL-DIFFERENTIATION SPECIFIC"/>
    <property type="match status" value="1"/>
</dbReference>
<evidence type="ECO:0000256" key="1">
    <source>
        <dbReference type="SAM" id="Phobius"/>
    </source>
</evidence>
<reference evidence="3" key="1">
    <citation type="submission" date="2021-11" db="EMBL/GenBank/DDBJ databases">
        <title>Legionella maioricencis sp. nov., a new species isolated from hot water samples in Mallorca.</title>
        <authorList>
            <person name="Crespi S."/>
            <person name="Drasar V."/>
            <person name="Salva-Serra F."/>
            <person name="Jaen-Luchoro D."/>
            <person name="Pineiro-Iglesias B."/>
            <person name="Aliaga F."/>
            <person name="Fernandez-Juarez V."/>
            <person name="Coll G."/>
            <person name="Moore E.R.B."/>
            <person name="Bennasar-Figueras A."/>
        </authorList>
    </citation>
    <scope>NUCLEOTIDE SEQUENCE</scope>
    <source>
        <strain evidence="3">HCPI-6</strain>
    </source>
</reference>
<dbReference type="Gene3D" id="3.30.70.1230">
    <property type="entry name" value="Nucleotide cyclase"/>
    <property type="match status" value="1"/>
</dbReference>
<dbReference type="InterPro" id="IPR001054">
    <property type="entry name" value="A/G_cyclase"/>
</dbReference>
<evidence type="ECO:0000313" key="4">
    <source>
        <dbReference type="Proteomes" id="UP001139721"/>
    </source>
</evidence>
<feature type="transmembrane region" description="Helical" evidence="1">
    <location>
        <begin position="430"/>
        <end position="450"/>
    </location>
</feature>
<dbReference type="EMBL" id="JAJKBJ010000005">
    <property type="protein sequence ID" value="MCL9683652.1"/>
    <property type="molecule type" value="Genomic_DNA"/>
</dbReference>
<dbReference type="SUPFAM" id="SSF55073">
    <property type="entry name" value="Nucleotide cyclase"/>
    <property type="match status" value="1"/>
</dbReference>
<dbReference type="AlphaFoldDB" id="A0A9X2D0K8"/>
<keyword evidence="4" id="KW-1185">Reference proteome</keyword>
<organism evidence="3 4">
    <name type="scientific">Legionella maioricensis</name>
    <dbReference type="NCBI Taxonomy" id="2896528"/>
    <lineage>
        <taxon>Bacteria</taxon>
        <taxon>Pseudomonadati</taxon>
        <taxon>Pseudomonadota</taxon>
        <taxon>Gammaproteobacteria</taxon>
        <taxon>Legionellales</taxon>
        <taxon>Legionellaceae</taxon>
        <taxon>Legionella</taxon>
    </lineage>
</organism>
<feature type="transmembrane region" description="Helical" evidence="1">
    <location>
        <begin position="20"/>
        <end position="44"/>
    </location>
</feature>
<feature type="domain" description="Guanylate cyclase" evidence="2">
    <location>
        <begin position="492"/>
        <end position="624"/>
    </location>
</feature>
<dbReference type="PROSITE" id="PS50125">
    <property type="entry name" value="GUANYLATE_CYCLASE_2"/>
    <property type="match status" value="1"/>
</dbReference>
<dbReference type="Pfam" id="PF00211">
    <property type="entry name" value="Guanylate_cyc"/>
    <property type="match status" value="1"/>
</dbReference>
<name>A0A9X2D0K8_9GAMM</name>
<feature type="transmembrane region" description="Helical" evidence="1">
    <location>
        <begin position="403"/>
        <end position="423"/>
    </location>
</feature>
<evidence type="ECO:0000313" key="3">
    <source>
        <dbReference type="EMBL" id="MCL9683652.1"/>
    </source>
</evidence>
<dbReference type="SMART" id="SM01080">
    <property type="entry name" value="CHASE2"/>
    <property type="match status" value="1"/>
</dbReference>
<dbReference type="InterPro" id="IPR050697">
    <property type="entry name" value="Adenylyl/Guanylyl_Cyclase_3/4"/>
</dbReference>
<sequence>MSRKLPLGIKLTNTQFIEIFLGLFCTVLLLIVALFNIPFISTFIKQMDGKIYDQFVSLNWHSHQQNPRVVIINIDEYSVQKEGRWPWPRDRMALLVSKLKQAGVVTIGLDIVMSEAEVNYALGLKKKLEQLDPIPSPEQKKLMYTLETIAPKIDNDQIFAQTLLDHNVVLGFLFQHETDVKKGVLPPPLNYQSNIPIKENQPPLSTFEGYNGTLDLFLKASTQAGFVTNFPDTDGIVRHALVLARYNNKIYPSLALKIAINYLLVENTELLIHDQKIYGIQLDGTFIPTNSRGQILIPFFGGPGTLDYYSATDILHDKVDKKELDSSIAIIGSSMTLLADLHDSPVAPLFPGVEMVGNIVQGIVGQQLASEYSWRTPQGIILLIFFGVLFSLIFPFVGILGKLLVTLISIFLIFSATLLLFVFKSFYVSSTLLITLIILQALINYAYSYIIERRQKRQINQLFGQYVPEQYVKELIESPEQYSMEGQTLNMTVQFADIRNFTSISESLDAVGVKHLLNTFFTPITEIIFSYRGTIDKYVGDMIVAFWGAPIADEHHAYNAIMSSLSIFQHLPEINAKMKENNLPQVNIGLGLATGLMNVGDMGSEFRRAYTVLGDTVNLASRLQDLTKFYQVDILANDTARFETDTFLWRAIDKVSVKGRKTALTIYQPLGLLSEASPEILNELEEYNKALIDYYAQNWLAAEIKFTELHSQNPELYLYQLYLERILIFKKTPPPKDWDGVYAHLHK</sequence>
<dbReference type="PANTHER" id="PTHR43081">
    <property type="entry name" value="ADENYLATE CYCLASE, TERMINAL-DIFFERENTIATION SPECIFIC-RELATED"/>
    <property type="match status" value="1"/>
</dbReference>
<dbReference type="RefSeq" id="WP_250421850.1">
    <property type="nucleotide sequence ID" value="NZ_JAJKBJ010000005.1"/>
</dbReference>